<dbReference type="RefSeq" id="WP_255135003.1">
    <property type="nucleotide sequence ID" value="NZ_JANDBC010000002.1"/>
</dbReference>
<dbReference type="GO" id="GO:0008273">
    <property type="term" value="F:calcium, potassium:sodium antiporter activity"/>
    <property type="evidence" value="ECO:0007669"/>
    <property type="project" value="TreeGrafter"/>
</dbReference>
<feature type="transmembrane region" description="Helical" evidence="5">
    <location>
        <begin position="306"/>
        <end position="325"/>
    </location>
</feature>
<feature type="transmembrane region" description="Helical" evidence="5">
    <location>
        <begin position="277"/>
        <end position="294"/>
    </location>
</feature>
<dbReference type="EMBL" id="JANDBC010000002">
    <property type="protein sequence ID" value="MCP9292129.1"/>
    <property type="molecule type" value="Genomic_DNA"/>
</dbReference>
<keyword evidence="2 5" id="KW-0812">Transmembrane</keyword>
<evidence type="ECO:0000256" key="1">
    <source>
        <dbReference type="ARBA" id="ARBA00004141"/>
    </source>
</evidence>
<organism evidence="7 8">
    <name type="scientific">Gracilimonas sediminicola</name>
    <dbReference type="NCBI Taxonomy" id="2952158"/>
    <lineage>
        <taxon>Bacteria</taxon>
        <taxon>Pseudomonadati</taxon>
        <taxon>Balneolota</taxon>
        <taxon>Balneolia</taxon>
        <taxon>Balneolales</taxon>
        <taxon>Balneolaceae</taxon>
        <taxon>Gracilimonas</taxon>
    </lineage>
</organism>
<sequence>MTVLLFIIGLVTLIVGAELFLKSVDKFGLAWSVSPVVMGLTVVAFATGAPELAISLQAAAEGKPDLVLGNILGSNIANILLILGIAGLVKPLRITNRIIKIDVPVVIGASILLYVLAMDGLLTPVDGFIIFGALVAYSIFMYSQIKKDRRDNKLKKEEQPELDEPLTTLFYGKYIFLLLAGLVLIVMGSRWMVESAVEIAGILGISELIIGLTIVSIGTSLPEVATSLSAVRRGDSDTAVANVMGSNLYNILLTLSLTIIVAPGALDVSMDAIRLDLPFMVIVAVACLPLFWPAKELGRPEAVGFLFYYAAYMAYLVLIAMQNPYKETMEWAMIWIIIPLTVLLIVIKFITDYRKRKRGLERS</sequence>
<proteinExistence type="predicted"/>
<evidence type="ECO:0000256" key="3">
    <source>
        <dbReference type="ARBA" id="ARBA00022989"/>
    </source>
</evidence>
<reference evidence="7" key="1">
    <citation type="submission" date="2022-06" db="EMBL/GenBank/DDBJ databases">
        <title>Gracilimonas sp. CAU 1638 isolated from sea sediment.</title>
        <authorList>
            <person name="Kim W."/>
        </authorList>
    </citation>
    <scope>NUCLEOTIDE SEQUENCE</scope>
    <source>
        <strain evidence="7">CAU 1638</strain>
    </source>
</reference>
<evidence type="ECO:0000313" key="8">
    <source>
        <dbReference type="Proteomes" id="UP001139125"/>
    </source>
</evidence>
<dbReference type="GO" id="GO:0006874">
    <property type="term" value="P:intracellular calcium ion homeostasis"/>
    <property type="evidence" value="ECO:0007669"/>
    <property type="project" value="TreeGrafter"/>
</dbReference>
<dbReference type="GO" id="GO:0005262">
    <property type="term" value="F:calcium channel activity"/>
    <property type="evidence" value="ECO:0007669"/>
    <property type="project" value="TreeGrafter"/>
</dbReference>
<feature type="transmembrane region" description="Helical" evidence="5">
    <location>
        <begin position="239"/>
        <end position="265"/>
    </location>
</feature>
<evidence type="ECO:0000313" key="7">
    <source>
        <dbReference type="EMBL" id="MCP9292129.1"/>
    </source>
</evidence>
<comment type="subcellular location">
    <subcellularLocation>
        <location evidence="1">Membrane</location>
        <topology evidence="1">Multi-pass membrane protein</topology>
    </subcellularLocation>
</comment>
<comment type="caution">
    <text evidence="7">The sequence shown here is derived from an EMBL/GenBank/DDBJ whole genome shotgun (WGS) entry which is preliminary data.</text>
</comment>
<evidence type="ECO:0000259" key="6">
    <source>
        <dbReference type="Pfam" id="PF01699"/>
    </source>
</evidence>
<feature type="domain" description="Sodium/calcium exchanger membrane region" evidence="6">
    <location>
        <begin position="174"/>
        <end position="317"/>
    </location>
</feature>
<keyword evidence="4 5" id="KW-0472">Membrane</keyword>
<gene>
    <name evidence="7" type="ORF">NM125_11115</name>
</gene>
<protein>
    <submittedName>
        <fullName evidence="7">Calcium/sodium antiporter</fullName>
    </submittedName>
</protein>
<feature type="transmembrane region" description="Helical" evidence="5">
    <location>
        <begin position="101"/>
        <end position="122"/>
    </location>
</feature>
<feature type="transmembrane region" description="Helical" evidence="5">
    <location>
        <begin position="331"/>
        <end position="350"/>
    </location>
</feature>
<keyword evidence="8" id="KW-1185">Reference proteome</keyword>
<dbReference type="PANTHER" id="PTHR10846:SF8">
    <property type="entry name" value="INNER MEMBRANE PROTEIN YRBG"/>
    <property type="match status" value="1"/>
</dbReference>
<name>A0A9X2L4I3_9BACT</name>
<feature type="transmembrane region" description="Helical" evidence="5">
    <location>
        <begin position="6"/>
        <end position="21"/>
    </location>
</feature>
<accession>A0A9X2L4I3</accession>
<feature type="transmembrane region" description="Helical" evidence="5">
    <location>
        <begin position="199"/>
        <end position="218"/>
    </location>
</feature>
<dbReference type="PANTHER" id="PTHR10846">
    <property type="entry name" value="SODIUM/POTASSIUM/CALCIUM EXCHANGER"/>
    <property type="match status" value="1"/>
</dbReference>
<dbReference type="NCBIfam" id="TIGR00367">
    <property type="entry name" value="calcium/sodium antiporter"/>
    <property type="match status" value="1"/>
</dbReference>
<dbReference type="Gene3D" id="1.20.1420.30">
    <property type="entry name" value="NCX, central ion-binding region"/>
    <property type="match status" value="2"/>
</dbReference>
<evidence type="ECO:0000256" key="5">
    <source>
        <dbReference type="SAM" id="Phobius"/>
    </source>
</evidence>
<dbReference type="InterPro" id="IPR044880">
    <property type="entry name" value="NCX_ion-bd_dom_sf"/>
</dbReference>
<dbReference type="AlphaFoldDB" id="A0A9X2L4I3"/>
<evidence type="ECO:0000256" key="2">
    <source>
        <dbReference type="ARBA" id="ARBA00022692"/>
    </source>
</evidence>
<dbReference type="InterPro" id="IPR004837">
    <property type="entry name" value="NaCa_Exmemb"/>
</dbReference>
<keyword evidence="3 5" id="KW-1133">Transmembrane helix</keyword>
<feature type="domain" description="Sodium/calcium exchanger membrane region" evidence="6">
    <location>
        <begin position="3"/>
        <end position="142"/>
    </location>
</feature>
<feature type="transmembrane region" description="Helical" evidence="5">
    <location>
        <begin position="28"/>
        <end position="47"/>
    </location>
</feature>
<feature type="transmembrane region" description="Helical" evidence="5">
    <location>
        <begin position="128"/>
        <end position="145"/>
    </location>
</feature>
<dbReference type="GO" id="GO:0005886">
    <property type="term" value="C:plasma membrane"/>
    <property type="evidence" value="ECO:0007669"/>
    <property type="project" value="TreeGrafter"/>
</dbReference>
<feature type="transmembrane region" description="Helical" evidence="5">
    <location>
        <begin position="67"/>
        <end position="89"/>
    </location>
</feature>
<dbReference type="Pfam" id="PF01699">
    <property type="entry name" value="Na_Ca_ex"/>
    <property type="match status" value="2"/>
</dbReference>
<dbReference type="Proteomes" id="UP001139125">
    <property type="component" value="Unassembled WGS sequence"/>
</dbReference>
<dbReference type="InterPro" id="IPR004481">
    <property type="entry name" value="K/Na/Ca-exchanger"/>
</dbReference>
<evidence type="ECO:0000256" key="4">
    <source>
        <dbReference type="ARBA" id="ARBA00023136"/>
    </source>
</evidence>
<feature type="transmembrane region" description="Helical" evidence="5">
    <location>
        <begin position="174"/>
        <end position="193"/>
    </location>
</feature>